<protein>
    <submittedName>
        <fullName evidence="2">GNAT family N-acetyltransferase</fullName>
    </submittedName>
</protein>
<dbReference type="SUPFAM" id="SSF55718">
    <property type="entry name" value="SCP-like"/>
    <property type="match status" value="1"/>
</dbReference>
<dbReference type="InterPro" id="IPR000182">
    <property type="entry name" value="GNAT_dom"/>
</dbReference>
<evidence type="ECO:0000313" key="3">
    <source>
        <dbReference type="Proteomes" id="UP000553776"/>
    </source>
</evidence>
<dbReference type="InterPro" id="IPR041380">
    <property type="entry name" value="Acetyltransf_17"/>
</dbReference>
<dbReference type="GO" id="GO:0034069">
    <property type="term" value="F:aminoglycoside N-acetyltransferase activity"/>
    <property type="evidence" value="ECO:0007669"/>
    <property type="project" value="TreeGrafter"/>
</dbReference>
<dbReference type="RefSeq" id="WP_185135271.1">
    <property type="nucleotide sequence ID" value="NZ_JACJVR010000025.1"/>
</dbReference>
<dbReference type="Gene3D" id="3.30.1050.10">
    <property type="entry name" value="SCP2 sterol-binding domain"/>
    <property type="match status" value="1"/>
</dbReference>
<feature type="domain" description="N-acetyltransferase" evidence="1">
    <location>
        <begin position="1"/>
        <end position="147"/>
    </location>
</feature>
<keyword evidence="2" id="KW-0808">Transferase</keyword>
<gene>
    <name evidence="2" type="ORF">H7B90_07680</name>
</gene>
<dbReference type="PANTHER" id="PTHR37817">
    <property type="entry name" value="N-ACETYLTRANSFERASE EIS"/>
    <property type="match status" value="1"/>
</dbReference>
<evidence type="ECO:0000313" key="2">
    <source>
        <dbReference type="EMBL" id="MBB6691271.1"/>
    </source>
</evidence>
<reference evidence="2 3" key="1">
    <citation type="submission" date="2020-08" db="EMBL/GenBank/DDBJ databases">
        <title>Cohnella phylogeny.</title>
        <authorList>
            <person name="Dunlap C."/>
        </authorList>
    </citation>
    <scope>NUCLEOTIDE SEQUENCE [LARGE SCALE GENOMIC DNA]</scope>
    <source>
        <strain evidence="2 3">DSM 25239</strain>
    </source>
</reference>
<dbReference type="PANTHER" id="PTHR37817:SF1">
    <property type="entry name" value="N-ACETYLTRANSFERASE EIS"/>
    <property type="match status" value="1"/>
</dbReference>
<dbReference type="SUPFAM" id="SSF55729">
    <property type="entry name" value="Acyl-CoA N-acyltransferases (Nat)"/>
    <property type="match status" value="1"/>
</dbReference>
<dbReference type="GO" id="GO:0030649">
    <property type="term" value="P:aminoglycoside antibiotic catabolic process"/>
    <property type="evidence" value="ECO:0007669"/>
    <property type="project" value="TreeGrafter"/>
</dbReference>
<dbReference type="Pfam" id="PF17668">
    <property type="entry name" value="Acetyltransf_17"/>
    <property type="match status" value="1"/>
</dbReference>
<dbReference type="InterPro" id="IPR051554">
    <property type="entry name" value="Acetyltransferase_Eis"/>
</dbReference>
<comment type="caution">
    <text evidence="2">The sequence shown here is derived from an EMBL/GenBank/DDBJ whole genome shotgun (WGS) entry which is preliminary data.</text>
</comment>
<name>A0A841TZD7_9BACL</name>
<dbReference type="Pfam" id="PF13527">
    <property type="entry name" value="Acetyltransf_9"/>
    <property type="match status" value="1"/>
</dbReference>
<dbReference type="Proteomes" id="UP000553776">
    <property type="component" value="Unassembled WGS sequence"/>
</dbReference>
<dbReference type="Pfam" id="PF13530">
    <property type="entry name" value="SCP2_2"/>
    <property type="match status" value="1"/>
</dbReference>
<dbReference type="Gene3D" id="3.40.630.30">
    <property type="match status" value="2"/>
</dbReference>
<dbReference type="EMBL" id="JACJVR010000025">
    <property type="protein sequence ID" value="MBB6691271.1"/>
    <property type="molecule type" value="Genomic_DNA"/>
</dbReference>
<sequence>MRIRQLTAEEYDERIALSEFAFQFKLPPERLEEDRRHFRPEEHWGAFDENGKLLSALILLPLHIYVQGRVLPMGGLAGVATWPEHRRGGNVTKLLVRSLEEMRAQGQSVSMLHPFAFPFYRKYGWEFTVERKRYEIETSILPRPDTGGRIERVAKDAEEFKEIYARFASGYVGMLARSEEWWRRKVESKSGTAALWRDAGGNPQGYILYEVQNRLLSVHDWAYAGEEARAGLWSFIANHDSMADRVHVTVPPDDGLPFLLPNPRFKQELVPYFMSRIVDVEGLIAQYSFREGDKEEELVLQVADSYAPWNDGRFRIVFGADGQGRIAAKTTREEPGGYGAGDRTEPDAACDIRALTAMLLGNRRPEWLRQAGLLQGSEEAVALLGRRIPSAVPYLADFF</sequence>
<proteinExistence type="predicted"/>
<dbReference type="InterPro" id="IPR036527">
    <property type="entry name" value="SCP2_sterol-bd_dom_sf"/>
</dbReference>
<organism evidence="2 3">
    <name type="scientific">Cohnella xylanilytica</name>
    <dbReference type="NCBI Taxonomy" id="557555"/>
    <lineage>
        <taxon>Bacteria</taxon>
        <taxon>Bacillati</taxon>
        <taxon>Bacillota</taxon>
        <taxon>Bacilli</taxon>
        <taxon>Bacillales</taxon>
        <taxon>Paenibacillaceae</taxon>
        <taxon>Cohnella</taxon>
    </lineage>
</organism>
<dbReference type="AlphaFoldDB" id="A0A841TZD7"/>
<dbReference type="PROSITE" id="PS51186">
    <property type="entry name" value="GNAT"/>
    <property type="match status" value="1"/>
</dbReference>
<accession>A0A841TZD7</accession>
<evidence type="ECO:0000259" key="1">
    <source>
        <dbReference type="PROSITE" id="PS51186"/>
    </source>
</evidence>
<keyword evidence="3" id="KW-1185">Reference proteome</keyword>
<dbReference type="InterPro" id="IPR025559">
    <property type="entry name" value="Eis_dom"/>
</dbReference>
<dbReference type="InterPro" id="IPR016181">
    <property type="entry name" value="Acyl_CoA_acyltransferase"/>
</dbReference>